<evidence type="ECO:0000313" key="2">
    <source>
        <dbReference type="Proteomes" id="UP000027982"/>
    </source>
</evidence>
<evidence type="ECO:0000313" key="1">
    <source>
        <dbReference type="EMBL" id="AIE84869.1"/>
    </source>
</evidence>
<dbReference type="Proteomes" id="UP000027982">
    <property type="component" value="Chromosome"/>
</dbReference>
<dbReference type="RefSeq" id="WP_025226521.1">
    <property type="nucleotide sequence ID" value="NZ_CP007139.1"/>
</dbReference>
<dbReference type="OrthoDB" id="2087371at2"/>
<dbReference type="STRING" id="661478.OP10G_1501"/>
<organism evidence="1 2">
    <name type="scientific">Fimbriimonas ginsengisoli Gsoil 348</name>
    <dbReference type="NCBI Taxonomy" id="661478"/>
    <lineage>
        <taxon>Bacteria</taxon>
        <taxon>Bacillati</taxon>
        <taxon>Armatimonadota</taxon>
        <taxon>Fimbriimonadia</taxon>
        <taxon>Fimbriimonadales</taxon>
        <taxon>Fimbriimonadaceae</taxon>
        <taxon>Fimbriimonas</taxon>
    </lineage>
</organism>
<dbReference type="AlphaFoldDB" id="A0A068NTB5"/>
<dbReference type="KEGG" id="fgi:OP10G_1501"/>
<dbReference type="EMBL" id="CP007139">
    <property type="protein sequence ID" value="AIE84869.1"/>
    <property type="molecule type" value="Genomic_DNA"/>
</dbReference>
<reference evidence="1 2" key="1">
    <citation type="journal article" date="2014" name="PLoS ONE">
        <title>The first complete genome sequence of the class fimbriimonadia in the phylum armatimonadetes.</title>
        <authorList>
            <person name="Hu Z.Y."/>
            <person name="Wang Y.Z."/>
            <person name="Im W.T."/>
            <person name="Wang S.Y."/>
            <person name="Zhao G.P."/>
            <person name="Zheng H.J."/>
            <person name="Quan Z.X."/>
        </authorList>
    </citation>
    <scope>NUCLEOTIDE SEQUENCE [LARGE SCALE GENOMIC DNA]</scope>
    <source>
        <strain evidence="1">Gsoil 348</strain>
    </source>
</reference>
<proteinExistence type="predicted"/>
<accession>A0A068NTB5</accession>
<gene>
    <name evidence="1" type="ORF">OP10G_1501</name>
</gene>
<keyword evidence="2" id="KW-1185">Reference proteome</keyword>
<name>A0A068NTB5_FIMGI</name>
<protein>
    <submittedName>
        <fullName evidence="1">Uncharacterized protein</fullName>
    </submittedName>
</protein>
<dbReference type="HOGENOM" id="CLU_312786_0_0_0"/>
<sequence>MGLWLAMMVVAAPQVVAEISNGSIRARAVRSGGEIVEELAAKDQGGVYRTILVSATHPSLGARYLEPKANLLRGSESGLFDSAPTFRFSSAKANGRTLTFVSSIGDWTVTKQVALPAKGTTAEVTLHADTGSPYPQIRYLLSTYAFAPGKPDETFAPGLRPMDGDVIGDHFFRSPAAILRKGRLAATVMPDLDVLRENRPIPTILDLDVKSGVVAAPLVSYGFCDYRLAGHVRFSHDASMVRPTPWELTLRSQIRLDADATPGSPVSAASNYMWARYGHANFGKILPQTMPFADYARLCYPAAFHEKDTGGWFEHDLNGHIVGGLPSGWGLGEGWVSYQCWFNQLRSAWGLHWWGKRLGEKDWVDKSEKMLNLALAAPGRGVSPTTYMSRTKTWKGSLVSPSSECYYDIPSLAWKGIWFLRWLKFDDCPHRAEVEKRVKDIHNLMLRVQRADGSFPSWLTRDLKVVPLLDRSAQSALPAWFLSEVVDFEIGRLIEQARSEKSKSANGLSDVYVGAHESEQLEDECEHVIRASTFIYSQVIPKHLYYDFETFFSCSPKTCLQAGGIIDDPRMWDPHSWQPPQNNLSMQWSAEALFRAKSFSEPYLNCLLGEKAKYVGGSVARSPFSALAMTALDTMNLYQTVWPISYRKVAYTYGGFGVQNSDGEYNDARQSQFGATLCDFGAQLDRRDLFERGVAAVRASLTLVNNPNDPFHLYPNPNYPVGLEPENDGHGGTDEQNGRSGFDWAEGSGLAGAAELLDKYGEIYHGNGWSVKIDAVPTKPVSPAPLVDPSFSFTDWRMPGWEIEGTFLHWPTQSKRRNFGSRYVPPGGGEVRILPFIGTAEDGRGGFDDTYTGTMTSPRFCTKRGEITLLVGGGSGKDVGVELLDDEGKQVQLAHGGSDEMMHWVTWKVSGSGPYRIRIFDRETGPWGHINVGFIQT</sequence>
<dbReference type="eggNOG" id="ENOG502Z988">
    <property type="taxonomic scope" value="Bacteria"/>
</dbReference>